<proteinExistence type="predicted"/>
<protein>
    <submittedName>
        <fullName evidence="2">GNAT family protein</fullName>
    </submittedName>
</protein>
<dbReference type="EMBL" id="JBHSXN010000002">
    <property type="protein sequence ID" value="MFC6953171.1"/>
    <property type="molecule type" value="Genomic_DNA"/>
</dbReference>
<dbReference type="InterPro" id="IPR051908">
    <property type="entry name" value="Ribosomal_N-acetyltransferase"/>
</dbReference>
<feature type="domain" description="N-acetyltransferase" evidence="1">
    <location>
        <begin position="12"/>
        <end position="172"/>
    </location>
</feature>
<dbReference type="RefSeq" id="WP_336350137.1">
    <property type="nucleotide sequence ID" value="NZ_JAZAQL010000002.1"/>
</dbReference>
<gene>
    <name evidence="2" type="ORF">ACFQGB_09880</name>
</gene>
<dbReference type="InterPro" id="IPR000182">
    <property type="entry name" value="GNAT_dom"/>
</dbReference>
<name>A0ABD5VGU9_9EURY</name>
<dbReference type="Gene3D" id="3.40.630.30">
    <property type="match status" value="1"/>
</dbReference>
<dbReference type="SUPFAM" id="SSF55729">
    <property type="entry name" value="Acyl-CoA N-acyltransferases (Nat)"/>
    <property type="match status" value="1"/>
</dbReference>
<dbReference type="PANTHER" id="PTHR43441:SF2">
    <property type="entry name" value="FAMILY ACETYLTRANSFERASE, PUTATIVE (AFU_ORTHOLOGUE AFUA_7G00850)-RELATED"/>
    <property type="match status" value="1"/>
</dbReference>
<dbReference type="PROSITE" id="PS51186">
    <property type="entry name" value="GNAT"/>
    <property type="match status" value="1"/>
</dbReference>
<dbReference type="AlphaFoldDB" id="A0ABD5VGU9"/>
<dbReference type="Proteomes" id="UP001596395">
    <property type="component" value="Unassembled WGS sequence"/>
</dbReference>
<organism evidence="2 3">
    <name type="scientific">Halorubellus litoreus</name>
    <dbReference type="NCBI Taxonomy" id="755308"/>
    <lineage>
        <taxon>Archaea</taxon>
        <taxon>Methanobacteriati</taxon>
        <taxon>Methanobacteriota</taxon>
        <taxon>Stenosarchaea group</taxon>
        <taxon>Halobacteria</taxon>
        <taxon>Halobacteriales</taxon>
        <taxon>Halorubellaceae</taxon>
        <taxon>Halorubellus</taxon>
    </lineage>
</organism>
<evidence type="ECO:0000313" key="2">
    <source>
        <dbReference type="EMBL" id="MFC6953171.1"/>
    </source>
</evidence>
<sequence>MSSPVFLRGDVVELRTLDEDALEFLHEGVNDPGVWVSLGVHGPVHEPESEEWYEEVTSGEDVLQFLVAGDGRPVGSVTAFEVNRSNGHATLGCWIASDEQGNGYGPDATRTLMRYLFDHQRLHTLQATAFAFNDASRRTLERVGFREVGCLPEWVFVDGEYHDTLVYAVTVGDWRAH</sequence>
<comment type="caution">
    <text evidence="2">The sequence shown here is derived from an EMBL/GenBank/DDBJ whole genome shotgun (WGS) entry which is preliminary data.</text>
</comment>
<reference evidence="2 3" key="1">
    <citation type="journal article" date="2019" name="Int. J. Syst. Evol. Microbiol.">
        <title>The Global Catalogue of Microorganisms (GCM) 10K type strain sequencing project: providing services to taxonomists for standard genome sequencing and annotation.</title>
        <authorList>
            <consortium name="The Broad Institute Genomics Platform"/>
            <consortium name="The Broad Institute Genome Sequencing Center for Infectious Disease"/>
            <person name="Wu L."/>
            <person name="Ma J."/>
        </authorList>
    </citation>
    <scope>NUCLEOTIDE SEQUENCE [LARGE SCALE GENOMIC DNA]</scope>
    <source>
        <strain evidence="2 3">GX26</strain>
    </source>
</reference>
<evidence type="ECO:0000259" key="1">
    <source>
        <dbReference type="PROSITE" id="PS51186"/>
    </source>
</evidence>
<evidence type="ECO:0000313" key="3">
    <source>
        <dbReference type="Proteomes" id="UP001596395"/>
    </source>
</evidence>
<dbReference type="PANTHER" id="PTHR43441">
    <property type="entry name" value="RIBOSOMAL-PROTEIN-SERINE ACETYLTRANSFERASE"/>
    <property type="match status" value="1"/>
</dbReference>
<dbReference type="Pfam" id="PF13302">
    <property type="entry name" value="Acetyltransf_3"/>
    <property type="match status" value="1"/>
</dbReference>
<keyword evidence="3" id="KW-1185">Reference proteome</keyword>
<accession>A0ABD5VGU9</accession>
<dbReference type="InterPro" id="IPR016181">
    <property type="entry name" value="Acyl_CoA_acyltransferase"/>
</dbReference>